<dbReference type="EMBL" id="CP002213">
    <property type="protein sequence ID" value="AKA44241.1"/>
    <property type="molecule type" value="Genomic_DNA"/>
</dbReference>
<gene>
    <name evidence="1" type="ORF">PPSC2_12240</name>
</gene>
<accession>A0A0D5ZCE5</accession>
<dbReference type="AlphaFoldDB" id="A0A0D5ZCE5"/>
<dbReference type="KEGG" id="ppm:PPSC2_12240"/>
<sequence>MYNTVAMINSLLVIVEIFQYLMPECRLQASTQQPHVLAQIPRFIVVMISFTTTSKRTILPLPLAGS</sequence>
<dbReference type="HOGENOM" id="CLU_2827134_0_0_9"/>
<evidence type="ECO:0000313" key="1">
    <source>
        <dbReference type="EMBL" id="AKA44241.1"/>
    </source>
</evidence>
<reference evidence="1 2" key="1">
    <citation type="journal article" date="2011" name="J. Bacteriol.">
        <title>Complete genome sequence of Paenibacillus polymyxa SC2, a strain of plant growth-promoting Rhizobacterium with broad-spectrum antimicrobial activity.</title>
        <authorList>
            <person name="Ma M."/>
            <person name="Wang C."/>
            <person name="Ding Y."/>
            <person name="Li L."/>
            <person name="Shen D."/>
            <person name="Jiang X."/>
            <person name="Guan D."/>
            <person name="Cao F."/>
            <person name="Chen H."/>
            <person name="Feng R."/>
            <person name="Wang X."/>
            <person name="Ge Y."/>
            <person name="Yao L."/>
            <person name="Bing X."/>
            <person name="Yang X."/>
            <person name="Li J."/>
            <person name="Du B."/>
        </authorList>
    </citation>
    <scope>NUCLEOTIDE SEQUENCE [LARGE SCALE GENOMIC DNA]</scope>
    <source>
        <strain evidence="1 2">SC2</strain>
    </source>
</reference>
<proteinExistence type="predicted"/>
<evidence type="ECO:0000313" key="2">
    <source>
        <dbReference type="Proteomes" id="UP000006868"/>
    </source>
</evidence>
<organism evidence="1 2">
    <name type="scientific">Paenibacillus polymyxa (strain SC2)</name>
    <name type="common">Bacillus polymyxa</name>
    <dbReference type="NCBI Taxonomy" id="886882"/>
    <lineage>
        <taxon>Bacteria</taxon>
        <taxon>Bacillati</taxon>
        <taxon>Bacillota</taxon>
        <taxon>Bacilli</taxon>
        <taxon>Bacillales</taxon>
        <taxon>Paenibacillaceae</taxon>
        <taxon>Paenibacillus</taxon>
    </lineage>
</organism>
<dbReference type="Proteomes" id="UP000006868">
    <property type="component" value="Chromosome"/>
</dbReference>
<name>A0A0D5ZCE5_PAEPS</name>
<protein>
    <submittedName>
        <fullName evidence="1">Uncharacterized protein</fullName>
    </submittedName>
</protein>